<dbReference type="InterPro" id="IPR050362">
    <property type="entry name" value="Cation-dep_OMT"/>
</dbReference>
<evidence type="ECO:0000256" key="2">
    <source>
        <dbReference type="ARBA" id="ARBA00022679"/>
    </source>
</evidence>
<dbReference type="Pfam" id="PF01596">
    <property type="entry name" value="Methyltransf_3"/>
    <property type="match status" value="1"/>
</dbReference>
<evidence type="ECO:0008006" key="7">
    <source>
        <dbReference type="Google" id="ProtNLM"/>
    </source>
</evidence>
<dbReference type="GO" id="GO:0032259">
    <property type="term" value="P:methylation"/>
    <property type="evidence" value="ECO:0007669"/>
    <property type="project" value="UniProtKB-KW"/>
</dbReference>
<reference evidence="5" key="1">
    <citation type="journal article" date="2020" name="bioRxiv">
        <title>Whole genome comparisons of ergot fungi reveals the divergence and evolution of species within the genus Claviceps are the result of varying mechanisms driving genome evolution and host range expansion.</title>
        <authorList>
            <person name="Wyka S.A."/>
            <person name="Mondo S.J."/>
            <person name="Liu M."/>
            <person name="Dettman J."/>
            <person name="Nalam V."/>
            <person name="Broders K.D."/>
        </authorList>
    </citation>
    <scope>NUCLEOTIDE SEQUENCE</scope>
    <source>
        <strain evidence="5">CCC 489</strain>
    </source>
</reference>
<dbReference type="CDD" id="cd02440">
    <property type="entry name" value="AdoMet_MTases"/>
    <property type="match status" value="1"/>
</dbReference>
<keyword evidence="2" id="KW-0808">Transferase</keyword>
<protein>
    <recommendedName>
        <fullName evidence="7">O-methyltransferase</fullName>
    </recommendedName>
</protein>
<name>A0A8K0NM09_9HYPO</name>
<gene>
    <name evidence="5" type="ORF">E4U42_002821</name>
</gene>
<keyword evidence="3" id="KW-0949">S-adenosyl-L-methionine</keyword>
<dbReference type="GO" id="GO:0008757">
    <property type="term" value="F:S-adenosylmethionine-dependent methyltransferase activity"/>
    <property type="evidence" value="ECO:0007669"/>
    <property type="project" value="TreeGrafter"/>
</dbReference>
<dbReference type="InterPro" id="IPR002935">
    <property type="entry name" value="SAM_O-MeTrfase"/>
</dbReference>
<dbReference type="SUPFAM" id="SSF53335">
    <property type="entry name" value="S-adenosyl-L-methionine-dependent methyltransferases"/>
    <property type="match status" value="1"/>
</dbReference>
<dbReference type="PANTHER" id="PTHR10509:SF14">
    <property type="entry name" value="CAFFEOYL-COA O-METHYLTRANSFERASE 3-RELATED"/>
    <property type="match status" value="1"/>
</dbReference>
<evidence type="ECO:0000256" key="3">
    <source>
        <dbReference type="ARBA" id="ARBA00022691"/>
    </source>
</evidence>
<keyword evidence="1" id="KW-0489">Methyltransferase</keyword>
<evidence type="ECO:0000256" key="1">
    <source>
        <dbReference type="ARBA" id="ARBA00022603"/>
    </source>
</evidence>
<dbReference type="GO" id="GO:0008171">
    <property type="term" value="F:O-methyltransferase activity"/>
    <property type="evidence" value="ECO:0007669"/>
    <property type="project" value="InterPro"/>
</dbReference>
<evidence type="ECO:0000313" key="5">
    <source>
        <dbReference type="EMBL" id="KAG5926910.1"/>
    </source>
</evidence>
<dbReference type="EMBL" id="SRPY01000225">
    <property type="protein sequence ID" value="KAG5926910.1"/>
    <property type="molecule type" value="Genomic_DNA"/>
</dbReference>
<accession>A0A8K0NM09</accession>
<evidence type="ECO:0000313" key="6">
    <source>
        <dbReference type="Proteomes" id="UP000811619"/>
    </source>
</evidence>
<dbReference type="PANTHER" id="PTHR10509">
    <property type="entry name" value="O-METHYLTRANSFERASE-RELATED"/>
    <property type="match status" value="1"/>
</dbReference>
<dbReference type="Gene3D" id="3.40.50.150">
    <property type="entry name" value="Vaccinia Virus protein VP39"/>
    <property type="match status" value="1"/>
</dbReference>
<dbReference type="Proteomes" id="UP000811619">
    <property type="component" value="Unassembled WGS sequence"/>
</dbReference>
<evidence type="ECO:0000256" key="4">
    <source>
        <dbReference type="ARBA" id="ARBA00023453"/>
    </source>
</evidence>
<dbReference type="PROSITE" id="PS51682">
    <property type="entry name" value="SAM_OMT_I"/>
    <property type="match status" value="1"/>
</dbReference>
<dbReference type="AlphaFoldDB" id="A0A8K0NM09"/>
<keyword evidence="6" id="KW-1185">Reference proteome</keyword>
<dbReference type="OrthoDB" id="10251242at2759"/>
<organism evidence="5 6">
    <name type="scientific">Claviceps africana</name>
    <dbReference type="NCBI Taxonomy" id="83212"/>
    <lineage>
        <taxon>Eukaryota</taxon>
        <taxon>Fungi</taxon>
        <taxon>Dikarya</taxon>
        <taxon>Ascomycota</taxon>
        <taxon>Pezizomycotina</taxon>
        <taxon>Sordariomycetes</taxon>
        <taxon>Hypocreomycetidae</taxon>
        <taxon>Hypocreales</taxon>
        <taxon>Clavicipitaceae</taxon>
        <taxon>Claviceps</taxon>
    </lineage>
</organism>
<comment type="similarity">
    <text evidence="4">Belongs to the class I-like SAM-binding methyltransferase superfamily. Cation-dependent O-methyltransferase family.</text>
</comment>
<sequence length="248" mass="27533">MKENTTTLFPNQHVGLKVSEYADNHSVPLPAALTQYHEWVNRTQPCAFFTISLLQARLLLWLARLVGAKRVLEIGAFVGFSVATWAEAVGEDGSVTGLEQSPEYARLAREQLQAFGWNNAEILLGDALESIDGMLPQQPYDIIFIDAHKSQYPAYLRAVLDKSQPGQQNRLLRPGGLIIGDNALRAGLVADSSDDNPATRTAPQQTVNWDWSGITRLDEFNKMMHTHPRIETVLLPVLDGLCMGRLLD</sequence>
<dbReference type="InterPro" id="IPR029063">
    <property type="entry name" value="SAM-dependent_MTases_sf"/>
</dbReference>
<comment type="caution">
    <text evidence="5">The sequence shown here is derived from an EMBL/GenBank/DDBJ whole genome shotgun (WGS) entry which is preliminary data.</text>
</comment>
<proteinExistence type="inferred from homology"/>